<name>A0A5C6CE69_9BACT</name>
<reference evidence="1 2" key="1">
    <citation type="submission" date="2019-02" db="EMBL/GenBank/DDBJ databases">
        <title>Deep-cultivation of Planctomycetes and their phenomic and genomic characterization uncovers novel biology.</title>
        <authorList>
            <person name="Wiegand S."/>
            <person name="Jogler M."/>
            <person name="Boedeker C."/>
            <person name="Pinto D."/>
            <person name="Vollmers J."/>
            <person name="Rivas-Marin E."/>
            <person name="Kohn T."/>
            <person name="Peeters S.H."/>
            <person name="Heuer A."/>
            <person name="Rast P."/>
            <person name="Oberbeckmann S."/>
            <person name="Bunk B."/>
            <person name="Jeske O."/>
            <person name="Meyerdierks A."/>
            <person name="Storesund J.E."/>
            <person name="Kallscheuer N."/>
            <person name="Luecker S."/>
            <person name="Lage O.M."/>
            <person name="Pohl T."/>
            <person name="Merkel B.J."/>
            <person name="Hornburger P."/>
            <person name="Mueller R.-W."/>
            <person name="Bruemmer F."/>
            <person name="Labrenz M."/>
            <person name="Spormann A.M."/>
            <person name="Op Den Camp H."/>
            <person name="Overmann J."/>
            <person name="Amann R."/>
            <person name="Jetten M.S.M."/>
            <person name="Mascher T."/>
            <person name="Medema M.H."/>
            <person name="Devos D.P."/>
            <person name="Kaster A.-K."/>
            <person name="Ovreas L."/>
            <person name="Rohde M."/>
            <person name="Galperin M.Y."/>
            <person name="Jogler C."/>
        </authorList>
    </citation>
    <scope>NUCLEOTIDE SEQUENCE [LARGE SCALE GENOMIC DNA]</scope>
    <source>
        <strain evidence="1 2">Pla52o</strain>
    </source>
</reference>
<dbReference type="RefSeq" id="WP_146595995.1">
    <property type="nucleotide sequence ID" value="NZ_SJPT01000006.1"/>
</dbReference>
<dbReference type="InterPro" id="IPR016181">
    <property type="entry name" value="Acyl_CoA_acyltransferase"/>
</dbReference>
<evidence type="ECO:0008006" key="3">
    <source>
        <dbReference type="Google" id="ProtNLM"/>
    </source>
</evidence>
<dbReference type="OrthoDB" id="269926at2"/>
<protein>
    <recommendedName>
        <fullName evidence="3">N-acetyltransferase domain-containing protein</fullName>
    </recommendedName>
</protein>
<sequence length="189" mass="21716">MSQPEEKLLFADEFTPADLPFLAGLHCGDEAWSRAATEWIKGSEVIDSIEKRETKVWIYRNSEADDSIVGFASLSATGWMKWPPPNGRRSRLLYIPQLGLAYKYRGKPSSPEYRYSNQIIEHLIGQAKKAAEQIREDKPPKKHVELLTLRVHRDNVAAQKLYQRYGFDFLPAFDENDHLAMQHKLALDS</sequence>
<dbReference type="Gene3D" id="3.40.630.30">
    <property type="match status" value="1"/>
</dbReference>
<comment type="caution">
    <text evidence="1">The sequence shown here is derived from an EMBL/GenBank/DDBJ whole genome shotgun (WGS) entry which is preliminary data.</text>
</comment>
<dbReference type="EMBL" id="SJPT01000006">
    <property type="protein sequence ID" value="TWU21721.1"/>
    <property type="molecule type" value="Genomic_DNA"/>
</dbReference>
<accession>A0A5C6CE69</accession>
<organism evidence="1 2">
    <name type="scientific">Novipirellula galeiformis</name>
    <dbReference type="NCBI Taxonomy" id="2528004"/>
    <lineage>
        <taxon>Bacteria</taxon>
        <taxon>Pseudomonadati</taxon>
        <taxon>Planctomycetota</taxon>
        <taxon>Planctomycetia</taxon>
        <taxon>Pirellulales</taxon>
        <taxon>Pirellulaceae</taxon>
        <taxon>Novipirellula</taxon>
    </lineage>
</organism>
<evidence type="ECO:0000313" key="1">
    <source>
        <dbReference type="EMBL" id="TWU21721.1"/>
    </source>
</evidence>
<proteinExistence type="predicted"/>
<gene>
    <name evidence="1" type="ORF">Pla52o_39080</name>
</gene>
<keyword evidence="2" id="KW-1185">Reference proteome</keyword>
<dbReference type="Proteomes" id="UP000316304">
    <property type="component" value="Unassembled WGS sequence"/>
</dbReference>
<dbReference type="AlphaFoldDB" id="A0A5C6CE69"/>
<dbReference type="SUPFAM" id="SSF55729">
    <property type="entry name" value="Acyl-CoA N-acyltransferases (Nat)"/>
    <property type="match status" value="1"/>
</dbReference>
<evidence type="ECO:0000313" key="2">
    <source>
        <dbReference type="Proteomes" id="UP000316304"/>
    </source>
</evidence>